<keyword evidence="2" id="KW-0732">Signal</keyword>
<reference evidence="4 5" key="1">
    <citation type="submission" date="2018-07" db="EMBL/GenBank/DDBJ databases">
        <title>GABA Modulating Bacteria of the Human Gut Microbiota.</title>
        <authorList>
            <person name="Strandwitz P."/>
            <person name="Kim K.H."/>
            <person name="Terekhova D."/>
            <person name="Liu J.K."/>
            <person name="Sharma A."/>
            <person name="Levering J."/>
            <person name="Mcdonald D."/>
            <person name="Dietrich D."/>
            <person name="Ramadhar T.R."/>
            <person name="Lekbua A."/>
            <person name="Mroue N."/>
            <person name="Liston C."/>
            <person name="Stewart E.J."/>
            <person name="Dubin M.J."/>
            <person name="Zengler K."/>
            <person name="Knight R."/>
            <person name="Gilbert J.A."/>
            <person name="Clardy J."/>
            <person name="Lewis K."/>
        </authorList>
    </citation>
    <scope>NUCLEOTIDE SEQUENCE [LARGE SCALE GENOMIC DNA]</scope>
    <source>
        <strain evidence="4 5">KLE1738</strain>
    </source>
</reference>
<dbReference type="OrthoDB" id="1804207at2"/>
<evidence type="ECO:0000256" key="1">
    <source>
        <dbReference type="ARBA" id="ARBA00022737"/>
    </source>
</evidence>
<feature type="chain" id="PRO_5017704444" evidence="2">
    <location>
        <begin position="24"/>
        <end position="402"/>
    </location>
</feature>
<protein>
    <submittedName>
        <fullName evidence="4">S-layer homology domain-containing protein</fullName>
    </submittedName>
</protein>
<evidence type="ECO:0000259" key="3">
    <source>
        <dbReference type="PROSITE" id="PS51272"/>
    </source>
</evidence>
<feature type="domain" description="SLH" evidence="3">
    <location>
        <begin position="27"/>
        <end position="90"/>
    </location>
</feature>
<dbReference type="EMBL" id="QQRQ01000009">
    <property type="protein sequence ID" value="RFT06521.1"/>
    <property type="molecule type" value="Genomic_DNA"/>
</dbReference>
<evidence type="ECO:0000256" key="2">
    <source>
        <dbReference type="SAM" id="SignalP"/>
    </source>
</evidence>
<evidence type="ECO:0000313" key="5">
    <source>
        <dbReference type="Proteomes" id="UP000260649"/>
    </source>
</evidence>
<accession>A0A3E2B3F8</accession>
<feature type="domain" description="SLH" evidence="3">
    <location>
        <begin position="107"/>
        <end position="174"/>
    </location>
</feature>
<dbReference type="PANTHER" id="PTHR43308:SF5">
    <property type="entry name" value="S-LAYER PROTEIN _ PEPTIDOGLYCAN ENDO-BETA-N-ACETYLGLUCOSAMINIDASE"/>
    <property type="match status" value="1"/>
</dbReference>
<dbReference type="InterPro" id="IPR001119">
    <property type="entry name" value="SLH_dom"/>
</dbReference>
<gene>
    <name evidence="4" type="ORF">DV520_06915</name>
</gene>
<feature type="signal peptide" evidence="2">
    <location>
        <begin position="1"/>
        <end position="23"/>
    </location>
</feature>
<dbReference type="PROSITE" id="PS51272">
    <property type="entry name" value="SLH"/>
    <property type="match status" value="3"/>
</dbReference>
<dbReference type="Proteomes" id="UP000260649">
    <property type="component" value="Unassembled WGS sequence"/>
</dbReference>
<dbReference type="InterPro" id="IPR051465">
    <property type="entry name" value="Cell_Envelope_Struct_Comp"/>
</dbReference>
<keyword evidence="5" id="KW-1185">Reference proteome</keyword>
<organism evidence="4 5">
    <name type="scientific">Evtepia gabavorous</name>
    <dbReference type="NCBI Taxonomy" id="2211183"/>
    <lineage>
        <taxon>Bacteria</taxon>
        <taxon>Bacillati</taxon>
        <taxon>Bacillota</taxon>
        <taxon>Clostridia</taxon>
        <taxon>Eubacteriales</taxon>
        <taxon>Evtepia</taxon>
    </lineage>
</organism>
<comment type="caution">
    <text evidence="4">The sequence shown here is derived from an EMBL/GenBank/DDBJ whole genome shotgun (WGS) entry which is preliminary data.</text>
</comment>
<name>A0A3E2B3F8_9FIRM</name>
<dbReference type="AlphaFoldDB" id="A0A3E2B3F8"/>
<dbReference type="RefSeq" id="WP_117142255.1">
    <property type="nucleotide sequence ID" value="NZ_DAIQVC010000011.1"/>
</dbReference>
<dbReference type="GeneID" id="97995462"/>
<dbReference type="PANTHER" id="PTHR43308">
    <property type="entry name" value="OUTER MEMBRANE PROTEIN ALPHA-RELATED"/>
    <property type="match status" value="1"/>
</dbReference>
<keyword evidence="1" id="KW-0677">Repeat</keyword>
<evidence type="ECO:0000313" key="4">
    <source>
        <dbReference type="EMBL" id="RFT06521.1"/>
    </source>
</evidence>
<sequence length="402" mass="45406">MKHWKKGLCGLLAAVLMVPAGLAAPVSGGKNLSDLEGHWAQKEVEAAVASGWVDGYPDGSFKPEKSITRAEFTKMLLDAIHLTPDSETVAWMKENALTDDIWGNPTEYTPKLYDMSGHWLTSQGWLDAALYSGMVVPDDYNGKNFRPEKAIARYEIALMTDRALGLVYPASQPVEGELPFTDKEEILDWMKGYVNESVKAGVLKGYPDGSFQPNKTSTRAEAVVMIQRMLEEMEEGLNHDITVVARYKENYKEHGEEGTILQEEETDQIQLQVIDNIIYASLNDMYDVEIDLIKKYGKESADKLGVAWWPIQQEMIAGITNVSSGSLYYYQMGNEIYYWESNGSEKMFCAPTRALYGELMVPVCDLSHYSREAQDEWKGGWDPETNTLTLLMYYRVPPERYS</sequence>
<dbReference type="Pfam" id="PF00395">
    <property type="entry name" value="SLH"/>
    <property type="match status" value="2"/>
</dbReference>
<proteinExistence type="predicted"/>
<feature type="domain" description="SLH" evidence="3">
    <location>
        <begin position="177"/>
        <end position="240"/>
    </location>
</feature>